<protein>
    <submittedName>
        <fullName evidence="2">Uncharacterized protein</fullName>
    </submittedName>
</protein>
<evidence type="ECO:0000256" key="1">
    <source>
        <dbReference type="SAM" id="MobiDB-lite"/>
    </source>
</evidence>
<dbReference type="AlphaFoldDB" id="A0A7S0PAD0"/>
<accession>A0A7S0PAD0</accession>
<reference evidence="2" key="1">
    <citation type="submission" date="2021-01" db="EMBL/GenBank/DDBJ databases">
        <authorList>
            <person name="Corre E."/>
            <person name="Pelletier E."/>
            <person name="Niang G."/>
            <person name="Scheremetjew M."/>
            <person name="Finn R."/>
            <person name="Kale V."/>
            <person name="Holt S."/>
            <person name="Cochrane G."/>
            <person name="Meng A."/>
            <person name="Brown T."/>
            <person name="Cohen L."/>
        </authorList>
    </citation>
    <scope>NUCLEOTIDE SEQUENCE</scope>
    <source>
        <strain evidence="2">E4-10</strain>
    </source>
</reference>
<organism evidence="2">
    <name type="scientific">Cafeteria roenbergensis</name>
    <name type="common">Marine flagellate</name>
    <dbReference type="NCBI Taxonomy" id="33653"/>
    <lineage>
        <taxon>Eukaryota</taxon>
        <taxon>Sar</taxon>
        <taxon>Stramenopiles</taxon>
        <taxon>Bigyra</taxon>
        <taxon>Opalozoa</taxon>
        <taxon>Bicosoecida</taxon>
        <taxon>Cafeteriaceae</taxon>
        <taxon>Cafeteria</taxon>
    </lineage>
</organism>
<name>A0A7S0PAD0_CAFRO</name>
<gene>
    <name evidence="2" type="ORF">CROE0942_LOCUS5016</name>
</gene>
<evidence type="ECO:0000313" key="2">
    <source>
        <dbReference type="EMBL" id="CAD8560680.1"/>
    </source>
</evidence>
<sequence length="382" mass="42476">MPSGSRDGAIAMKKRSESLATFALHESINAAMQVAVIRFEDRGGADTRVRACEQAKLEGADGLHVPSLAEITHNFLHNSIIIRAVCELEGLALRLMDEVVEYAMAKALPQVEARVSLQLEKLGKQRRSKFRKQVPEAEQARVVMGLKLVSLDRVKFQSVLAMSKRHLNSLLPWNIDAAWSSLHLSDRSGKLATDVISLADKFIIRGEASTFVVPQKASVLKQLLRLCYGVRCLLVHGDGELTIGHALQVKFSSDDFTTSAASTRPHWNSEEVAEFLNSMTAKACKQRDKLSLNIKECRAIRSIVRYLARWLDMIAHDQLVLWTKLEKWKVEPTKSTSLSRADTASSWRWGKGAPASSSGLSPGPSKPVASKDGWCRFWTWIC</sequence>
<proteinExistence type="predicted"/>
<feature type="compositionally biased region" description="Low complexity" evidence="1">
    <location>
        <begin position="350"/>
        <end position="367"/>
    </location>
</feature>
<dbReference type="EMBL" id="HBET01007439">
    <property type="protein sequence ID" value="CAD8560680.1"/>
    <property type="molecule type" value="Transcribed_RNA"/>
</dbReference>
<feature type="region of interest" description="Disordered" evidence="1">
    <location>
        <begin position="347"/>
        <end position="369"/>
    </location>
</feature>